<evidence type="ECO:0000256" key="1">
    <source>
        <dbReference type="ARBA" id="ARBA00010617"/>
    </source>
</evidence>
<dbReference type="PRINTS" id="PR00385">
    <property type="entry name" value="P450"/>
</dbReference>
<comment type="caution">
    <text evidence="3">The sequence shown here is derived from an EMBL/GenBank/DDBJ whole genome shotgun (WGS) entry which is preliminary data.</text>
</comment>
<dbReference type="PRINTS" id="PR00463">
    <property type="entry name" value="EP450I"/>
</dbReference>
<dbReference type="Gene3D" id="1.10.630.10">
    <property type="entry name" value="Cytochrome P450"/>
    <property type="match status" value="1"/>
</dbReference>
<dbReference type="AlphaFoldDB" id="A0A1R1X8Y4"/>
<keyword evidence="2" id="KW-0349">Heme</keyword>
<feature type="binding site" description="axial binding residue" evidence="2">
    <location>
        <position position="445"/>
    </location>
    <ligand>
        <name>heme</name>
        <dbReference type="ChEBI" id="CHEBI:30413"/>
    </ligand>
    <ligandPart>
        <name>Fe</name>
        <dbReference type="ChEBI" id="CHEBI:18248"/>
    </ligandPart>
</feature>
<organism evidence="3 4">
    <name type="scientific">Smittium culicis</name>
    <dbReference type="NCBI Taxonomy" id="133412"/>
    <lineage>
        <taxon>Eukaryota</taxon>
        <taxon>Fungi</taxon>
        <taxon>Fungi incertae sedis</taxon>
        <taxon>Zoopagomycota</taxon>
        <taxon>Kickxellomycotina</taxon>
        <taxon>Harpellomycetes</taxon>
        <taxon>Harpellales</taxon>
        <taxon>Legeriomycetaceae</taxon>
        <taxon>Smittium</taxon>
    </lineage>
</organism>
<sequence>MEQLVNNKSINNLLIVLAGKKTLYTAIFIYALSKTFYYLFVDPLRNIPGPWWSRFTSLPIAIQRLKGNVTVYSSYLHKKYGPLIRVSPNQISVSNLRDLKKVLATYKYPKSSLYTANVLPQPSMFSSVDEEYNRMRRRQVGPAFTQTGLSKVENIVMEYGIIPLKEKMESILESGENSFNYYYDFQGLTADVISKLSFGRSFEVLKHNNTKFLNYTNSLLLLGGLGMAFPFLKKIPFALRRLHKDRDTYVKFVKESINHRRETLESGKEVTLDILQMYLNSVNTTNNKLLSEEELVAECLVMLTAGTDTTSVTMTMLMHMYTLYPKVYSKVVEEVRSTFTDRSELITFSMTKEKLPYLIATVYECMRLSPIAAGTFFRDSSSEGIELSGIKIPKNIQMGMFIEGANKDETVWKSPDAFIPERFLGPEGDSLKKEIVTFSHGVRICPGRK</sequence>
<accession>A0A1R1X8Y4</accession>
<keyword evidence="2" id="KW-0479">Metal-binding</keyword>
<dbReference type="Proteomes" id="UP000187429">
    <property type="component" value="Unassembled WGS sequence"/>
</dbReference>
<dbReference type="PANTHER" id="PTHR24305">
    <property type="entry name" value="CYTOCHROME P450"/>
    <property type="match status" value="1"/>
</dbReference>
<dbReference type="PANTHER" id="PTHR24305:SF166">
    <property type="entry name" value="CYTOCHROME P450 12A4, MITOCHONDRIAL-RELATED"/>
    <property type="match status" value="1"/>
</dbReference>
<name>A0A1R1X8Y4_9FUNG</name>
<dbReference type="GO" id="GO:0020037">
    <property type="term" value="F:heme binding"/>
    <property type="evidence" value="ECO:0007669"/>
    <property type="project" value="InterPro"/>
</dbReference>
<comment type="cofactor">
    <cofactor evidence="2">
        <name>heme</name>
        <dbReference type="ChEBI" id="CHEBI:30413"/>
    </cofactor>
</comment>
<evidence type="ECO:0000256" key="2">
    <source>
        <dbReference type="PIRSR" id="PIRSR602401-1"/>
    </source>
</evidence>
<evidence type="ECO:0000313" key="3">
    <source>
        <dbReference type="EMBL" id="OMJ11097.1"/>
    </source>
</evidence>
<dbReference type="InterPro" id="IPR001128">
    <property type="entry name" value="Cyt_P450"/>
</dbReference>
<comment type="similarity">
    <text evidence="1">Belongs to the cytochrome P450 family.</text>
</comment>
<reference evidence="4" key="1">
    <citation type="submission" date="2017-01" db="EMBL/GenBank/DDBJ databases">
        <authorList>
            <person name="Wang Y."/>
            <person name="White M."/>
            <person name="Kvist S."/>
            <person name="Moncalvo J.-M."/>
        </authorList>
    </citation>
    <scope>NUCLEOTIDE SEQUENCE [LARGE SCALE GENOMIC DNA]</scope>
    <source>
        <strain evidence="4">ID-206-W2</strain>
    </source>
</reference>
<dbReference type="EMBL" id="LSSM01006280">
    <property type="protein sequence ID" value="OMJ11097.1"/>
    <property type="molecule type" value="Genomic_DNA"/>
</dbReference>
<dbReference type="InterPro" id="IPR050121">
    <property type="entry name" value="Cytochrome_P450_monoxygenase"/>
</dbReference>
<evidence type="ECO:0000313" key="4">
    <source>
        <dbReference type="Proteomes" id="UP000187429"/>
    </source>
</evidence>
<dbReference type="InterPro" id="IPR002401">
    <property type="entry name" value="Cyt_P450_E_grp-I"/>
</dbReference>
<keyword evidence="2" id="KW-0408">Iron</keyword>
<proteinExistence type="inferred from homology"/>
<gene>
    <name evidence="3" type="ORF">AYI69_g9978</name>
</gene>
<dbReference type="GO" id="GO:0016705">
    <property type="term" value="F:oxidoreductase activity, acting on paired donors, with incorporation or reduction of molecular oxygen"/>
    <property type="evidence" value="ECO:0007669"/>
    <property type="project" value="InterPro"/>
</dbReference>
<protein>
    <submittedName>
        <fullName evidence="3">Versicolorin B desaturase</fullName>
    </submittedName>
</protein>
<keyword evidence="4" id="KW-1185">Reference proteome</keyword>
<dbReference type="InterPro" id="IPR036396">
    <property type="entry name" value="Cyt_P450_sf"/>
</dbReference>
<dbReference type="SUPFAM" id="SSF48264">
    <property type="entry name" value="Cytochrome P450"/>
    <property type="match status" value="1"/>
</dbReference>
<dbReference type="GO" id="GO:0005506">
    <property type="term" value="F:iron ion binding"/>
    <property type="evidence" value="ECO:0007669"/>
    <property type="project" value="InterPro"/>
</dbReference>
<dbReference type="OrthoDB" id="655030at2759"/>
<dbReference type="Pfam" id="PF00067">
    <property type="entry name" value="p450"/>
    <property type="match status" value="1"/>
</dbReference>
<dbReference type="GO" id="GO:0004497">
    <property type="term" value="F:monooxygenase activity"/>
    <property type="evidence" value="ECO:0007669"/>
    <property type="project" value="InterPro"/>
</dbReference>